<evidence type="ECO:0000313" key="2">
    <source>
        <dbReference type="Proteomes" id="UP000800093"/>
    </source>
</evidence>
<organism evidence="1 2">
    <name type="scientific">Lojkania enalia</name>
    <dbReference type="NCBI Taxonomy" id="147567"/>
    <lineage>
        <taxon>Eukaryota</taxon>
        <taxon>Fungi</taxon>
        <taxon>Dikarya</taxon>
        <taxon>Ascomycota</taxon>
        <taxon>Pezizomycotina</taxon>
        <taxon>Dothideomycetes</taxon>
        <taxon>Pleosporomycetidae</taxon>
        <taxon>Pleosporales</taxon>
        <taxon>Pleosporales incertae sedis</taxon>
        <taxon>Lojkania</taxon>
    </lineage>
</organism>
<accession>A0A9P4KC72</accession>
<sequence>MRLSIDFRLARALSGGLPCLPSILHQQLCALPRWSLGHDAQNSLRRVDRGYHDSSRSRRLLSAPPLLKIPKRTAPTQLQGAVFPEVDSHLERKAQDSSKLWTHTCYDQKSPIALFEKLGTLQCITFAYDGMGRSYGLFACKYCEDSQNEMSWPFVTTMDAIATSGITVREITMDDTRRYGVVSIGRLESLAGSLSGFDAFVISSFRDQVIGWANVMNYIANDLDLTKIELKNLFDRRGSRVGIGERPRTAITLEGPQLGETMRFHAQDLVDGGWGPELQQAFVSYPFIGQ</sequence>
<dbReference type="EMBL" id="ML986612">
    <property type="protein sequence ID" value="KAF2264978.1"/>
    <property type="molecule type" value="Genomic_DNA"/>
</dbReference>
<comment type="caution">
    <text evidence="1">The sequence shown here is derived from an EMBL/GenBank/DDBJ whole genome shotgun (WGS) entry which is preliminary data.</text>
</comment>
<dbReference type="AlphaFoldDB" id="A0A9P4KC72"/>
<reference evidence="2" key="1">
    <citation type="journal article" date="2020" name="Stud. Mycol.">
        <title>101 Dothideomycetes genomes: A test case for predicting lifestyles and emergence of pathogens.</title>
        <authorList>
            <person name="Haridas S."/>
            <person name="Albert R."/>
            <person name="Binder M."/>
            <person name="Bloem J."/>
            <person name="LaButti K."/>
            <person name="Salamov A."/>
            <person name="Andreopoulos B."/>
            <person name="Baker S."/>
            <person name="Barry K."/>
            <person name="Bills G."/>
            <person name="Bluhm B."/>
            <person name="Cannon C."/>
            <person name="Castanera R."/>
            <person name="Culley D."/>
            <person name="Daum C."/>
            <person name="Ezra D."/>
            <person name="Gonzalez J."/>
            <person name="Henrissat B."/>
            <person name="Kuo A."/>
            <person name="Liang C."/>
            <person name="Lipzen A."/>
            <person name="Lutzoni F."/>
            <person name="Magnuson J."/>
            <person name="Mondo S."/>
            <person name="Nolan M."/>
            <person name="Ohm R."/>
            <person name="Pangilinan J."/>
            <person name="Park H.-J."/>
            <person name="Ramirez L."/>
            <person name="Alfaro M."/>
            <person name="Sun H."/>
            <person name="Tritt A."/>
            <person name="Yoshinaga Y."/>
            <person name="Zwiers L.-H."/>
            <person name="Turgeon B."/>
            <person name="Goodwin S."/>
            <person name="Spatafora J."/>
            <person name="Crous P."/>
            <person name="Grigoriev I."/>
        </authorList>
    </citation>
    <scope>NUCLEOTIDE SEQUENCE [LARGE SCALE GENOMIC DNA]</scope>
    <source>
        <strain evidence="2">CBS 304.66</strain>
    </source>
</reference>
<dbReference type="Proteomes" id="UP000800093">
    <property type="component" value="Unassembled WGS sequence"/>
</dbReference>
<evidence type="ECO:0000313" key="1">
    <source>
        <dbReference type="EMBL" id="KAF2264978.1"/>
    </source>
</evidence>
<gene>
    <name evidence="1" type="ORF">CC78DRAFT_616363</name>
</gene>
<keyword evidence="2" id="KW-1185">Reference proteome</keyword>
<proteinExistence type="predicted"/>
<name>A0A9P4KC72_9PLEO</name>
<dbReference type="OrthoDB" id="10261563at2759"/>
<protein>
    <submittedName>
        <fullName evidence="1">Uncharacterized protein</fullName>
    </submittedName>
</protein>